<evidence type="ECO:0000313" key="1">
    <source>
        <dbReference type="EMBL" id="MBC9981979.1"/>
    </source>
</evidence>
<proteinExistence type="predicted"/>
<gene>
    <name evidence="1" type="ORF">HA482_27580</name>
</gene>
<organism evidence="1 2">
    <name type="scientific">Bradyrhizobium campsiandrae</name>
    <dbReference type="NCBI Taxonomy" id="1729892"/>
    <lineage>
        <taxon>Bacteria</taxon>
        <taxon>Pseudomonadati</taxon>
        <taxon>Pseudomonadota</taxon>
        <taxon>Alphaproteobacteria</taxon>
        <taxon>Hyphomicrobiales</taxon>
        <taxon>Nitrobacteraceae</taxon>
        <taxon>Bradyrhizobium</taxon>
    </lineage>
</organism>
<dbReference type="RefSeq" id="WP_188103630.1">
    <property type="nucleotide sequence ID" value="NZ_JAANIH010000034.1"/>
</dbReference>
<name>A0ABR7UDF4_9BRAD</name>
<evidence type="ECO:0000313" key="2">
    <source>
        <dbReference type="Proteomes" id="UP000639516"/>
    </source>
</evidence>
<protein>
    <recommendedName>
        <fullName evidence="3">HEPN domain-containing protein</fullName>
    </recommendedName>
</protein>
<dbReference type="EMBL" id="JAATTO010000044">
    <property type="protein sequence ID" value="MBC9981979.1"/>
    <property type="molecule type" value="Genomic_DNA"/>
</dbReference>
<comment type="caution">
    <text evidence="1">The sequence shown here is derived from an EMBL/GenBank/DDBJ whole genome shotgun (WGS) entry which is preliminary data.</text>
</comment>
<accession>A0ABR7UDF4</accession>
<keyword evidence="2" id="KW-1185">Reference proteome</keyword>
<sequence>MPDEIERYGPLGFYHLAEDFYRAAVHSASLQDTKPRLHYSLVLYHLHTHSIELTLKAFLRAKGIDVKELKNKFSHGMTGLMAAATERKLKVRKPKRSLQILERLDQLGKVQTFRYFEAGFLSLPALHEVQQLNERMLLSVRPACIATLKVAPK</sequence>
<dbReference type="Proteomes" id="UP000639516">
    <property type="component" value="Unassembled WGS sequence"/>
</dbReference>
<evidence type="ECO:0008006" key="3">
    <source>
        <dbReference type="Google" id="ProtNLM"/>
    </source>
</evidence>
<reference evidence="1 2" key="1">
    <citation type="journal article" date="2020" name="Arch. Microbiol.">
        <title>Bradyrhizobium campsiandrae sp. nov., a nitrogen-fixing bacterial strain isolated from a native leguminous tree from the Amazon adapted to flooded conditions.</title>
        <authorList>
            <person name="Cabral Michel D."/>
            <person name="Martins da Costa E."/>
            <person name="Azarias Guimaraes A."/>
            <person name="Soares de Carvalho T."/>
            <person name="Santos de Castro Caputo P."/>
            <person name="Willems A."/>
            <person name="de Souza Moreira F.M."/>
        </authorList>
    </citation>
    <scope>NUCLEOTIDE SEQUENCE [LARGE SCALE GENOMIC DNA]</scope>
    <source>
        <strain evidence="2">INPA 384B</strain>
    </source>
</reference>